<dbReference type="FunFam" id="3.40.50.720:FF:000084">
    <property type="entry name" value="Short-chain dehydrogenase reductase"/>
    <property type="match status" value="1"/>
</dbReference>
<accession>A0A5N7JXN2</accession>
<dbReference type="InterPro" id="IPR057326">
    <property type="entry name" value="KR_dom"/>
</dbReference>
<dbReference type="Gene3D" id="3.40.50.720">
    <property type="entry name" value="NAD(P)-binding Rossmann-like Domain"/>
    <property type="match status" value="1"/>
</dbReference>
<dbReference type="RefSeq" id="WP_058414110.1">
    <property type="nucleotide sequence ID" value="NZ_JBLZPT010000003.1"/>
</dbReference>
<dbReference type="PROSITE" id="PS00061">
    <property type="entry name" value="ADH_SHORT"/>
    <property type="match status" value="1"/>
</dbReference>
<comment type="similarity">
    <text evidence="1">Belongs to the short-chain dehydrogenases/reductases (SDR) family.</text>
</comment>
<dbReference type="PANTHER" id="PTHR42760:SF122">
    <property type="entry name" value="NAD(P)-BINDING PROTEIN"/>
    <property type="match status" value="1"/>
</dbReference>
<dbReference type="InterPro" id="IPR020904">
    <property type="entry name" value="Sc_DH/Rdtase_CS"/>
</dbReference>
<evidence type="ECO:0000313" key="4">
    <source>
        <dbReference type="Proteomes" id="UP000325438"/>
    </source>
</evidence>
<dbReference type="AlphaFoldDB" id="A0A5N7JXN2"/>
<dbReference type="InterPro" id="IPR002347">
    <property type="entry name" value="SDR_fam"/>
</dbReference>
<feature type="domain" description="Ketoreductase" evidence="2">
    <location>
        <begin position="8"/>
        <end position="149"/>
    </location>
</feature>
<dbReference type="Pfam" id="PF13561">
    <property type="entry name" value="adh_short_C2"/>
    <property type="match status" value="1"/>
</dbReference>
<name>A0A5N7JXN2_9PSED</name>
<dbReference type="GO" id="GO:0006633">
    <property type="term" value="P:fatty acid biosynthetic process"/>
    <property type="evidence" value="ECO:0007669"/>
    <property type="project" value="TreeGrafter"/>
</dbReference>
<reference evidence="3 4" key="1">
    <citation type="submission" date="2019-09" db="EMBL/GenBank/DDBJ databases">
        <title>The draft genomes of Allium pathogen Pseudomonas sp.</title>
        <authorList>
            <person name="Fujikawa T."/>
            <person name="Sawada H."/>
        </authorList>
    </citation>
    <scope>NUCLEOTIDE SEQUENCE [LARGE SCALE GENOMIC DNA]</scope>
    <source>
        <strain evidence="3 4">MAFF 730085</strain>
    </source>
</reference>
<dbReference type="SMART" id="SM00822">
    <property type="entry name" value="PKS_KR"/>
    <property type="match status" value="1"/>
</dbReference>
<dbReference type="SUPFAM" id="SSF51735">
    <property type="entry name" value="NAD(P)-binding Rossmann-fold domains"/>
    <property type="match status" value="1"/>
</dbReference>
<dbReference type="InterPro" id="IPR036291">
    <property type="entry name" value="NAD(P)-bd_dom_sf"/>
</dbReference>
<dbReference type="PANTHER" id="PTHR42760">
    <property type="entry name" value="SHORT-CHAIN DEHYDROGENASES/REDUCTASES FAMILY MEMBER"/>
    <property type="match status" value="1"/>
</dbReference>
<dbReference type="PRINTS" id="PR00081">
    <property type="entry name" value="GDHRDH"/>
</dbReference>
<dbReference type="GO" id="GO:0048038">
    <property type="term" value="F:quinone binding"/>
    <property type="evidence" value="ECO:0007669"/>
    <property type="project" value="TreeGrafter"/>
</dbReference>
<comment type="caution">
    <text evidence="3">The sequence shown here is derived from an EMBL/GenBank/DDBJ whole genome shotgun (WGS) entry which is preliminary data.</text>
</comment>
<sequence length="255" mass="26668">MRSRFDDRVVVITGGNGGIGAATARAFAAERAQVVLVDKVIDETLLQALIDAGTNSSAYAVDVTDAEQCRVLIETVIQKYDRIDVLFNNAGITRRASVVDTTIEEWDQVISVNLRSIFLMSKFAIPHMKRRGAGNIVNTASGWGLVGGGNAASYCASKGGVVLLTKAMAIDHGPDNIRVNCICPGDTLTPMLFNEAEQLGLERNALVDAAATRPLGRAGQPSEIASAVLFLASSDSSFITGEGLVVDGGGLAGSA</sequence>
<dbReference type="CDD" id="cd05233">
    <property type="entry name" value="SDR_c"/>
    <property type="match status" value="1"/>
</dbReference>
<evidence type="ECO:0000259" key="2">
    <source>
        <dbReference type="SMART" id="SM00822"/>
    </source>
</evidence>
<protein>
    <submittedName>
        <fullName evidence="3">SDR family oxidoreductase</fullName>
    </submittedName>
</protein>
<dbReference type="GO" id="GO:0016616">
    <property type="term" value="F:oxidoreductase activity, acting on the CH-OH group of donors, NAD or NADP as acceptor"/>
    <property type="evidence" value="ECO:0007669"/>
    <property type="project" value="TreeGrafter"/>
</dbReference>
<dbReference type="NCBIfam" id="NF005559">
    <property type="entry name" value="PRK07231.1"/>
    <property type="match status" value="1"/>
</dbReference>
<gene>
    <name evidence="3" type="ORF">F0170_20485</name>
</gene>
<proteinExistence type="inferred from homology"/>
<dbReference type="Proteomes" id="UP000325438">
    <property type="component" value="Unassembled WGS sequence"/>
</dbReference>
<evidence type="ECO:0000313" key="3">
    <source>
        <dbReference type="EMBL" id="MPQ86159.1"/>
    </source>
</evidence>
<organism evidence="3 4">
    <name type="scientific">Pseudomonas kitaguniensis</name>
    <dbReference type="NCBI Taxonomy" id="2607908"/>
    <lineage>
        <taxon>Bacteria</taxon>
        <taxon>Pseudomonadati</taxon>
        <taxon>Pseudomonadota</taxon>
        <taxon>Gammaproteobacteria</taxon>
        <taxon>Pseudomonadales</taxon>
        <taxon>Pseudomonadaceae</taxon>
        <taxon>Pseudomonas</taxon>
    </lineage>
</organism>
<dbReference type="PRINTS" id="PR00080">
    <property type="entry name" value="SDRFAMILY"/>
</dbReference>
<evidence type="ECO:0000256" key="1">
    <source>
        <dbReference type="ARBA" id="ARBA00006484"/>
    </source>
</evidence>
<dbReference type="EMBL" id="VUBA01000131">
    <property type="protein sequence ID" value="MPQ86159.1"/>
    <property type="molecule type" value="Genomic_DNA"/>
</dbReference>